<evidence type="ECO:0008006" key="4">
    <source>
        <dbReference type="Google" id="ProtNLM"/>
    </source>
</evidence>
<keyword evidence="3" id="KW-1185">Reference proteome</keyword>
<dbReference type="AlphaFoldDB" id="A0A8S1RT90"/>
<evidence type="ECO:0000256" key="1">
    <source>
        <dbReference type="SAM" id="Phobius"/>
    </source>
</evidence>
<dbReference type="OrthoDB" id="325782at2759"/>
<name>A0A8S1RT90_9CILI</name>
<protein>
    <recommendedName>
        <fullName evidence="4">Transmembrane protein</fullName>
    </recommendedName>
</protein>
<feature type="transmembrane region" description="Helical" evidence="1">
    <location>
        <begin position="390"/>
        <end position="409"/>
    </location>
</feature>
<comment type="caution">
    <text evidence="2">The sequence shown here is derived from an EMBL/GenBank/DDBJ whole genome shotgun (WGS) entry which is preliminary data.</text>
</comment>
<dbReference type="EMBL" id="CAJJDN010000306">
    <property type="protein sequence ID" value="CAD8130600.1"/>
    <property type="molecule type" value="Genomic_DNA"/>
</dbReference>
<gene>
    <name evidence="2" type="ORF">PSON_ATCC_30995.1.T3060002</name>
</gene>
<evidence type="ECO:0000313" key="3">
    <source>
        <dbReference type="Proteomes" id="UP000692954"/>
    </source>
</evidence>
<feature type="transmembrane region" description="Helical" evidence="1">
    <location>
        <begin position="325"/>
        <end position="347"/>
    </location>
</feature>
<keyword evidence="1" id="KW-1133">Transmembrane helix</keyword>
<accession>A0A8S1RT90</accession>
<proteinExistence type="predicted"/>
<dbReference type="Proteomes" id="UP000692954">
    <property type="component" value="Unassembled WGS sequence"/>
</dbReference>
<keyword evidence="1" id="KW-0812">Transmembrane</keyword>
<keyword evidence="1" id="KW-0472">Membrane</keyword>
<sequence length="555" mass="66744">MPQFCQVCRERSIVNIQTLNPLFLINQENVIFTQECLIPKFDPFIFYDPSLKTTSYCFDGNCQNGLQLEYWQNNCFLDRFPTNLIDFDINTLYCNQIGLRTFTFNIIFDINSEFCYYNKPLITMATLKEKVFTLKTSNLKITSFNQFTFIAVNMMQFYYYDTIQMINTEFIFEKNLSNYLLFSNPYNPIDVTLINFTIKNSIIMDINSLFYAKQFGTINLQNFSIINTTIRNSSLFNLLQLPCLYIIAHLQIPNYFFFLKVYKEYLLKIQHQINAHFKMLHFLLYLLITCRNQYYKQKIYYSKEIILRIPIFYFVNNQQKQIQQILFQLLIILIIQQYLDLVIPYMLEIQKLQIIYLLNPHFYQQYKLLMTNQLNVLFMNCKYRKMCFKILNYSTYFQILIQIICYFLLQKIEQNNRSITTNQLSQIFNINSQKLDLNNFIVYNNQEILLFYIYDNEDIKLTNLFFENQLVQQKIFLSKNCFLKSNLQNQLLLIIGFERIQIENWNIINQSSIDESLIEILSSKSKQQFGLINIKNVKFYGNLLQQLNQTDRLML</sequence>
<reference evidence="2" key="1">
    <citation type="submission" date="2021-01" db="EMBL/GenBank/DDBJ databases">
        <authorList>
            <consortium name="Genoscope - CEA"/>
            <person name="William W."/>
        </authorList>
    </citation>
    <scope>NUCLEOTIDE SEQUENCE</scope>
</reference>
<organism evidence="2 3">
    <name type="scientific">Paramecium sonneborni</name>
    <dbReference type="NCBI Taxonomy" id="65129"/>
    <lineage>
        <taxon>Eukaryota</taxon>
        <taxon>Sar</taxon>
        <taxon>Alveolata</taxon>
        <taxon>Ciliophora</taxon>
        <taxon>Intramacronucleata</taxon>
        <taxon>Oligohymenophorea</taxon>
        <taxon>Peniculida</taxon>
        <taxon>Parameciidae</taxon>
        <taxon>Paramecium</taxon>
    </lineage>
</organism>
<evidence type="ECO:0000313" key="2">
    <source>
        <dbReference type="EMBL" id="CAD8130600.1"/>
    </source>
</evidence>